<dbReference type="Pfam" id="PF10844">
    <property type="entry name" value="DUF2577"/>
    <property type="match status" value="2"/>
</dbReference>
<name>A0A923LY96_9FIRM</name>
<gene>
    <name evidence="1" type="ORF">H8S45_14215</name>
</gene>
<evidence type="ECO:0000313" key="1">
    <source>
        <dbReference type="EMBL" id="MBC5726606.1"/>
    </source>
</evidence>
<accession>A0A923LY96</accession>
<dbReference type="InterPro" id="IPR022555">
    <property type="entry name" value="DUF2577"/>
</dbReference>
<reference evidence="1" key="1">
    <citation type="submission" date="2020-08" db="EMBL/GenBank/DDBJ databases">
        <title>Genome public.</title>
        <authorList>
            <person name="Liu C."/>
            <person name="Sun Q."/>
        </authorList>
    </citation>
    <scope>NUCLEOTIDE SEQUENCE</scope>
    <source>
        <strain evidence="1">NSJ-28</strain>
    </source>
</reference>
<proteinExistence type="predicted"/>
<dbReference type="RefSeq" id="WP_186950291.1">
    <property type="nucleotide sequence ID" value="NZ_JACOPL010000021.1"/>
</dbReference>
<protein>
    <submittedName>
        <fullName evidence="1">DUF2577 domain-containing protein</fullName>
    </submittedName>
</protein>
<sequence>MPDLVEMIKQIAADVYDAKAPMEICYGTVQSLSPFKIRLDQKKTFGKEYFIVRYGTTTQSFEVGDELILIRMQGGQQWLILDRKGAL</sequence>
<evidence type="ECO:0000313" key="2">
    <source>
        <dbReference type="Proteomes" id="UP000606499"/>
    </source>
</evidence>
<dbReference type="EMBL" id="JACOPL010000021">
    <property type="protein sequence ID" value="MBC5726606.1"/>
    <property type="molecule type" value="Genomic_DNA"/>
</dbReference>
<dbReference type="AlphaFoldDB" id="A0A923LY96"/>
<organism evidence="1 2">
    <name type="scientific">Agathobaculum faecis</name>
    <dbReference type="NCBI Taxonomy" id="2763013"/>
    <lineage>
        <taxon>Bacteria</taxon>
        <taxon>Bacillati</taxon>
        <taxon>Bacillota</taxon>
        <taxon>Clostridia</taxon>
        <taxon>Eubacteriales</taxon>
        <taxon>Butyricicoccaceae</taxon>
        <taxon>Agathobaculum</taxon>
    </lineage>
</organism>
<comment type="caution">
    <text evidence="1">The sequence shown here is derived from an EMBL/GenBank/DDBJ whole genome shotgun (WGS) entry which is preliminary data.</text>
</comment>
<dbReference type="Proteomes" id="UP000606499">
    <property type="component" value="Unassembled WGS sequence"/>
</dbReference>
<keyword evidence="2" id="KW-1185">Reference proteome</keyword>